<dbReference type="Proteomes" id="UP000480350">
    <property type="component" value="Unassembled WGS sequence"/>
</dbReference>
<evidence type="ECO:0000313" key="2">
    <source>
        <dbReference type="EMBL" id="MXQ07927.1"/>
    </source>
</evidence>
<reference evidence="2 3" key="2">
    <citation type="submission" date="2020-03" db="EMBL/GenBank/DDBJ databases">
        <title>Kangsaoukella pontilimi gen. nov., sp. nov., a new member of the family Rhodobacteraceae isolated from a tidal mudflat.</title>
        <authorList>
            <person name="Kim I.S."/>
        </authorList>
    </citation>
    <scope>NUCLEOTIDE SEQUENCE [LARGE SCALE GENOMIC DNA]</scope>
    <source>
        <strain evidence="2 3">GH1-50</strain>
    </source>
</reference>
<dbReference type="RefSeq" id="WP_160763773.1">
    <property type="nucleotide sequence ID" value="NZ_WUPT01000001.1"/>
</dbReference>
<reference evidence="2 3" key="1">
    <citation type="submission" date="2019-12" db="EMBL/GenBank/DDBJ databases">
        <authorList>
            <person name="Lee S.D."/>
        </authorList>
    </citation>
    <scope>NUCLEOTIDE SEQUENCE [LARGE SCALE GENOMIC DNA]</scope>
    <source>
        <strain evidence="2 3">GH1-50</strain>
    </source>
</reference>
<keyword evidence="1" id="KW-0732">Signal</keyword>
<comment type="caution">
    <text evidence="2">The sequence shown here is derived from an EMBL/GenBank/DDBJ whole genome shotgun (WGS) entry which is preliminary data.</text>
</comment>
<protein>
    <recommendedName>
        <fullName evidence="4">DUF2314 domain-containing protein</fullName>
    </recommendedName>
</protein>
<feature type="signal peptide" evidence="1">
    <location>
        <begin position="1"/>
        <end position="28"/>
    </location>
</feature>
<dbReference type="EMBL" id="WUPT01000001">
    <property type="protein sequence ID" value="MXQ07927.1"/>
    <property type="molecule type" value="Genomic_DNA"/>
</dbReference>
<keyword evidence="3" id="KW-1185">Reference proteome</keyword>
<gene>
    <name evidence="2" type="ORF">GQ651_08715</name>
</gene>
<accession>A0A7C9IGG4</accession>
<dbReference type="AlphaFoldDB" id="A0A7C9IGG4"/>
<name>A0A7C9IGG4_9RHOB</name>
<sequence>MTAKTIGRWTGIALLAVGFLTANSSPIAQPSTASAAERSSYDPMMRSAAADRGAALARESFPRFLAGAMGRSGKTLPGSAARVRMTNSEGAVEFLWLERIGRTGEFFVGQSLADASAQHKFVLTDVVDWSHPGQDGRLHGNFGAREIAEVLPAHHAALMTAALSLHAYPSGW</sequence>
<proteinExistence type="predicted"/>
<evidence type="ECO:0000313" key="3">
    <source>
        <dbReference type="Proteomes" id="UP000480350"/>
    </source>
</evidence>
<feature type="chain" id="PRO_5028910506" description="DUF2314 domain-containing protein" evidence="1">
    <location>
        <begin position="29"/>
        <end position="172"/>
    </location>
</feature>
<evidence type="ECO:0000256" key="1">
    <source>
        <dbReference type="SAM" id="SignalP"/>
    </source>
</evidence>
<evidence type="ECO:0008006" key="4">
    <source>
        <dbReference type="Google" id="ProtNLM"/>
    </source>
</evidence>
<organism evidence="2 3">
    <name type="scientific">Kangsaoukella pontilimi</name>
    <dbReference type="NCBI Taxonomy" id="2691042"/>
    <lineage>
        <taxon>Bacteria</taxon>
        <taxon>Pseudomonadati</taxon>
        <taxon>Pseudomonadota</taxon>
        <taxon>Alphaproteobacteria</taxon>
        <taxon>Rhodobacterales</taxon>
        <taxon>Paracoccaceae</taxon>
        <taxon>Kangsaoukella</taxon>
    </lineage>
</organism>